<evidence type="ECO:0000256" key="6">
    <source>
        <dbReference type="ARBA" id="ARBA00022618"/>
    </source>
</evidence>
<keyword evidence="7 16" id="KW-0285">Flavoprotein</keyword>
<dbReference type="GO" id="GO:0008360">
    <property type="term" value="P:regulation of cell shape"/>
    <property type="evidence" value="ECO:0007669"/>
    <property type="project" value="UniProtKB-KW"/>
</dbReference>
<evidence type="ECO:0000256" key="8">
    <source>
        <dbReference type="ARBA" id="ARBA00022827"/>
    </source>
</evidence>
<dbReference type="EMBL" id="VSIX01000072">
    <property type="protein sequence ID" value="TYB30795.1"/>
    <property type="molecule type" value="Genomic_DNA"/>
</dbReference>
<keyword evidence="9 16" id="KW-0521">NADP</keyword>
<feature type="domain" description="FAD-binding PCMH-type" evidence="17">
    <location>
        <begin position="19"/>
        <end position="184"/>
    </location>
</feature>
<dbReference type="HAMAP" id="MF_00037">
    <property type="entry name" value="MurB"/>
    <property type="match status" value="1"/>
</dbReference>
<keyword evidence="6 16" id="KW-0132">Cell division</keyword>
<proteinExistence type="inferred from homology"/>
<evidence type="ECO:0000256" key="2">
    <source>
        <dbReference type="ARBA" id="ARBA00003921"/>
    </source>
</evidence>
<feature type="active site" evidence="16">
    <location>
        <position position="285"/>
    </location>
</feature>
<comment type="caution">
    <text evidence="18">The sequence shown here is derived from an EMBL/GenBank/DDBJ whole genome shotgun (WGS) entry which is preliminary data.</text>
</comment>
<keyword evidence="5 16" id="KW-0963">Cytoplasm</keyword>
<evidence type="ECO:0000256" key="11">
    <source>
        <dbReference type="ARBA" id="ARBA00022984"/>
    </source>
</evidence>
<evidence type="ECO:0000313" key="18">
    <source>
        <dbReference type="EMBL" id="TYB30795.1"/>
    </source>
</evidence>
<dbReference type="Gene3D" id="3.30.465.10">
    <property type="match status" value="1"/>
</dbReference>
<dbReference type="PANTHER" id="PTHR21071:SF4">
    <property type="entry name" value="UDP-N-ACETYLENOLPYRUVOYLGLUCOSAMINE REDUCTASE"/>
    <property type="match status" value="1"/>
</dbReference>
<protein>
    <recommendedName>
        <fullName evidence="16">UDP-N-acetylenolpyruvoylglucosamine reductase</fullName>
        <ecNumber evidence="16">1.3.1.98</ecNumber>
    </recommendedName>
    <alternativeName>
        <fullName evidence="16">UDP-N-acetylmuramate dehydrogenase</fullName>
    </alternativeName>
</protein>
<dbReference type="GO" id="GO:0071949">
    <property type="term" value="F:FAD binding"/>
    <property type="evidence" value="ECO:0007669"/>
    <property type="project" value="InterPro"/>
</dbReference>
<keyword evidence="11 16" id="KW-0573">Peptidoglycan synthesis</keyword>
<comment type="cofactor">
    <cofactor evidence="1 16">
        <name>FAD</name>
        <dbReference type="ChEBI" id="CHEBI:57692"/>
    </cofactor>
</comment>
<comment type="subcellular location">
    <subcellularLocation>
        <location evidence="3 16">Cytoplasm</location>
    </subcellularLocation>
</comment>
<keyword evidence="19" id="KW-1185">Reference proteome</keyword>
<evidence type="ECO:0000256" key="3">
    <source>
        <dbReference type="ARBA" id="ARBA00004496"/>
    </source>
</evidence>
<dbReference type="SUPFAM" id="SSF56176">
    <property type="entry name" value="FAD-binding/transporter-associated domain-like"/>
    <property type="match status" value="1"/>
</dbReference>
<evidence type="ECO:0000256" key="1">
    <source>
        <dbReference type="ARBA" id="ARBA00001974"/>
    </source>
</evidence>
<dbReference type="InterPro" id="IPR006094">
    <property type="entry name" value="Oxid_FAD_bind_N"/>
</dbReference>
<keyword evidence="10 16" id="KW-0133">Cell shape</keyword>
<reference evidence="18" key="1">
    <citation type="submission" date="2019-08" db="EMBL/GenBank/DDBJ databases">
        <title>Genomic characterization of a novel candidate phylum (ARYD3) from a high temperature, high salinity tertiary oil reservoir in north central Oklahoma, USA.</title>
        <authorList>
            <person name="Youssef N.H."/>
            <person name="Yadav A."/>
            <person name="Elshahed M.S."/>
        </authorList>
    </citation>
    <scope>NUCLEOTIDE SEQUENCE [LARGE SCALE GENOMIC DNA]</scope>
    <source>
        <strain evidence="18">ARYD3</strain>
    </source>
</reference>
<gene>
    <name evidence="16 18" type="primary">murB</name>
    <name evidence="18" type="ORF">FXF47_07360</name>
</gene>
<dbReference type="UniPathway" id="UPA00219"/>
<keyword evidence="12 16" id="KW-0560">Oxidoreductase</keyword>
<dbReference type="Pfam" id="PF01565">
    <property type="entry name" value="FAD_binding_4"/>
    <property type="match status" value="1"/>
</dbReference>
<dbReference type="Pfam" id="PF02873">
    <property type="entry name" value="MurB_C"/>
    <property type="match status" value="1"/>
</dbReference>
<evidence type="ECO:0000256" key="9">
    <source>
        <dbReference type="ARBA" id="ARBA00022857"/>
    </source>
</evidence>
<dbReference type="SUPFAM" id="SSF56194">
    <property type="entry name" value="Uridine diphospho-N-Acetylenolpyruvylglucosamine reductase, MurB, C-terminal domain"/>
    <property type="match status" value="1"/>
</dbReference>
<comment type="similarity">
    <text evidence="16">Belongs to the MurB family.</text>
</comment>
<evidence type="ECO:0000256" key="12">
    <source>
        <dbReference type="ARBA" id="ARBA00023002"/>
    </source>
</evidence>
<dbReference type="InterPro" id="IPR016166">
    <property type="entry name" value="FAD-bd_PCMH"/>
</dbReference>
<dbReference type="InterPro" id="IPR036318">
    <property type="entry name" value="FAD-bd_PCMH-like_sf"/>
</dbReference>
<evidence type="ECO:0000256" key="16">
    <source>
        <dbReference type="HAMAP-Rule" id="MF_00037"/>
    </source>
</evidence>
<dbReference type="GO" id="GO:0008762">
    <property type="term" value="F:UDP-N-acetylmuramate dehydrogenase activity"/>
    <property type="evidence" value="ECO:0007669"/>
    <property type="project" value="UniProtKB-UniRule"/>
</dbReference>
<evidence type="ECO:0000256" key="14">
    <source>
        <dbReference type="ARBA" id="ARBA00023316"/>
    </source>
</evidence>
<evidence type="ECO:0000256" key="10">
    <source>
        <dbReference type="ARBA" id="ARBA00022960"/>
    </source>
</evidence>
<name>A0A5D0MFW8_9BACT</name>
<keyword evidence="13 16" id="KW-0131">Cell cycle</keyword>
<evidence type="ECO:0000256" key="13">
    <source>
        <dbReference type="ARBA" id="ARBA00023306"/>
    </source>
</evidence>
<comment type="catalytic activity">
    <reaction evidence="15 16">
        <text>UDP-N-acetyl-alpha-D-muramate + NADP(+) = UDP-N-acetyl-3-O-(1-carboxyvinyl)-alpha-D-glucosamine + NADPH + H(+)</text>
        <dbReference type="Rhea" id="RHEA:12248"/>
        <dbReference type="ChEBI" id="CHEBI:15378"/>
        <dbReference type="ChEBI" id="CHEBI:57783"/>
        <dbReference type="ChEBI" id="CHEBI:58349"/>
        <dbReference type="ChEBI" id="CHEBI:68483"/>
        <dbReference type="ChEBI" id="CHEBI:70757"/>
        <dbReference type="EC" id="1.3.1.98"/>
    </reaction>
</comment>
<sequence length="289" mass="33111">MKKLNIEKNKSLKFFNAYFIKTNAKYFYEFKGNISELQQILRWASISNEDVYILGGGSNILVTKDKIDGLVVYVNNDDIEVYDEKIRVSSGVDSSIFSIFAYVNGLSKTEFLYGLPGKIGGAIYMNARVYENSISDILKKSRVVTYSGEIKELENKDMNFGYKDSIFQHKNYIIIDSEFELKKGDKGDILKQMDYNLKQRVKKGHFDYPSCGSVFKNSLMDDIYAGELIDNLNLKGTSIGTAEIFDKHGNFIINKNEANGKDIQKLISYIQKKVKEMKDIDLEKEVVIW</sequence>
<dbReference type="InterPro" id="IPR011601">
    <property type="entry name" value="MurB_C"/>
</dbReference>
<evidence type="ECO:0000259" key="17">
    <source>
        <dbReference type="PROSITE" id="PS51387"/>
    </source>
</evidence>
<organism evidence="18 19">
    <name type="scientific">Candidatus Mcinerneyibacterium aminivorans</name>
    <dbReference type="NCBI Taxonomy" id="2703815"/>
    <lineage>
        <taxon>Bacteria</taxon>
        <taxon>Candidatus Macinerneyibacteriota</taxon>
        <taxon>Candidatus Mcinerneyibacteria</taxon>
        <taxon>Candidatus Mcinerneyibacteriales</taxon>
        <taxon>Candidatus Mcinerneyibacteriaceae</taxon>
        <taxon>Candidatus Mcinerneyibacterium</taxon>
    </lineage>
</organism>
<dbReference type="GO" id="GO:0051301">
    <property type="term" value="P:cell division"/>
    <property type="evidence" value="ECO:0007669"/>
    <property type="project" value="UniProtKB-KW"/>
</dbReference>
<dbReference type="InterPro" id="IPR003170">
    <property type="entry name" value="MurB"/>
</dbReference>
<dbReference type="InterPro" id="IPR016167">
    <property type="entry name" value="FAD-bd_PCMH_sub1"/>
</dbReference>
<dbReference type="PROSITE" id="PS51387">
    <property type="entry name" value="FAD_PCMH"/>
    <property type="match status" value="1"/>
</dbReference>
<keyword evidence="14 16" id="KW-0961">Cell wall biogenesis/degradation</keyword>
<dbReference type="GO" id="GO:0005829">
    <property type="term" value="C:cytosol"/>
    <property type="evidence" value="ECO:0007669"/>
    <property type="project" value="TreeGrafter"/>
</dbReference>
<comment type="caution">
    <text evidence="16">Lacks conserved residue(s) required for the propagation of feature annotation.</text>
</comment>
<evidence type="ECO:0000256" key="5">
    <source>
        <dbReference type="ARBA" id="ARBA00022490"/>
    </source>
</evidence>
<comment type="pathway">
    <text evidence="4 16">Cell wall biogenesis; peptidoglycan biosynthesis.</text>
</comment>
<dbReference type="AlphaFoldDB" id="A0A5D0MFW8"/>
<evidence type="ECO:0000256" key="4">
    <source>
        <dbReference type="ARBA" id="ARBA00004752"/>
    </source>
</evidence>
<dbReference type="Gene3D" id="3.30.43.10">
    <property type="entry name" value="Uridine Diphospho-n-acetylenolpyruvylglucosamine Reductase, domain 2"/>
    <property type="match status" value="1"/>
</dbReference>
<evidence type="ECO:0000256" key="7">
    <source>
        <dbReference type="ARBA" id="ARBA00022630"/>
    </source>
</evidence>
<feature type="active site" description="Proton donor" evidence="16">
    <location>
        <position position="213"/>
    </location>
</feature>
<dbReference type="PANTHER" id="PTHR21071">
    <property type="entry name" value="UDP-N-ACETYLENOLPYRUVOYLGLUCOSAMINE REDUCTASE"/>
    <property type="match status" value="1"/>
</dbReference>
<dbReference type="GO" id="GO:0071555">
    <property type="term" value="P:cell wall organization"/>
    <property type="evidence" value="ECO:0007669"/>
    <property type="project" value="UniProtKB-KW"/>
</dbReference>
<dbReference type="Proteomes" id="UP000324143">
    <property type="component" value="Unassembled WGS sequence"/>
</dbReference>
<dbReference type="InterPro" id="IPR036635">
    <property type="entry name" value="MurB_C_sf"/>
</dbReference>
<keyword evidence="8 16" id="KW-0274">FAD</keyword>
<dbReference type="GO" id="GO:0009252">
    <property type="term" value="P:peptidoglycan biosynthetic process"/>
    <property type="evidence" value="ECO:0007669"/>
    <property type="project" value="UniProtKB-UniRule"/>
</dbReference>
<accession>A0A5D0MFW8</accession>
<evidence type="ECO:0000313" key="19">
    <source>
        <dbReference type="Proteomes" id="UP000324143"/>
    </source>
</evidence>
<dbReference type="NCBIfam" id="TIGR00179">
    <property type="entry name" value="murB"/>
    <property type="match status" value="1"/>
</dbReference>
<dbReference type="Gene3D" id="3.90.78.10">
    <property type="entry name" value="UDP-N-acetylenolpyruvoylglucosamine reductase, C-terminal domain"/>
    <property type="match status" value="1"/>
</dbReference>
<dbReference type="EC" id="1.3.1.98" evidence="16"/>
<dbReference type="InterPro" id="IPR016169">
    <property type="entry name" value="FAD-bd_PCMH_sub2"/>
</dbReference>
<evidence type="ECO:0000256" key="15">
    <source>
        <dbReference type="ARBA" id="ARBA00048914"/>
    </source>
</evidence>
<comment type="function">
    <text evidence="2 16">Cell wall formation.</text>
</comment>